<sequence>MHVCRRRNKNTSGSTSNWLQVLLERRRKHCTQIAFEPCPCDNLQPNLRYCHQVRVPLCLVGSFELESCGFIEINSASIYFLRSAFCSEFMWMMKRLITTAIYARVALLTSQNARTIRSATYLQC</sequence>
<dbReference type="AlphaFoldDB" id="A0A2G9T860"/>
<organism evidence="1 2">
    <name type="scientific">Teladorsagia circumcincta</name>
    <name type="common">Brown stomach worm</name>
    <name type="synonym">Ostertagia circumcincta</name>
    <dbReference type="NCBI Taxonomy" id="45464"/>
    <lineage>
        <taxon>Eukaryota</taxon>
        <taxon>Metazoa</taxon>
        <taxon>Ecdysozoa</taxon>
        <taxon>Nematoda</taxon>
        <taxon>Chromadorea</taxon>
        <taxon>Rhabditida</taxon>
        <taxon>Rhabditina</taxon>
        <taxon>Rhabditomorpha</taxon>
        <taxon>Strongyloidea</taxon>
        <taxon>Trichostrongylidae</taxon>
        <taxon>Teladorsagia</taxon>
    </lineage>
</organism>
<accession>A0A2G9T860</accession>
<protein>
    <submittedName>
        <fullName evidence="1">Uncharacterized protein</fullName>
    </submittedName>
</protein>
<evidence type="ECO:0000313" key="2">
    <source>
        <dbReference type="Proteomes" id="UP000230423"/>
    </source>
</evidence>
<reference evidence="1 2" key="1">
    <citation type="submission" date="2015-09" db="EMBL/GenBank/DDBJ databases">
        <title>Draft genome of the parasitic nematode Teladorsagia circumcincta isolate WARC Sus (inbred).</title>
        <authorList>
            <person name="Mitreva M."/>
        </authorList>
    </citation>
    <scope>NUCLEOTIDE SEQUENCE [LARGE SCALE GENOMIC DNA]</scope>
    <source>
        <strain evidence="1 2">S</strain>
    </source>
</reference>
<proteinExistence type="predicted"/>
<keyword evidence="2" id="KW-1185">Reference proteome</keyword>
<name>A0A2G9T860_TELCI</name>
<dbReference type="EMBL" id="KZ401938">
    <property type="protein sequence ID" value="PIO54078.1"/>
    <property type="molecule type" value="Genomic_DNA"/>
</dbReference>
<gene>
    <name evidence="1" type="ORF">TELCIR_24567</name>
</gene>
<dbReference type="Proteomes" id="UP000230423">
    <property type="component" value="Unassembled WGS sequence"/>
</dbReference>
<evidence type="ECO:0000313" key="1">
    <source>
        <dbReference type="EMBL" id="PIO54078.1"/>
    </source>
</evidence>